<evidence type="ECO:0000256" key="1">
    <source>
        <dbReference type="ARBA" id="ARBA00022691"/>
    </source>
</evidence>
<dbReference type="AlphaFoldDB" id="T0ZZE4"/>
<protein>
    <submittedName>
        <fullName evidence="6">Radical SAM domain-containing protein</fullName>
    </submittedName>
</protein>
<dbReference type="GO" id="GO:0008168">
    <property type="term" value="F:methyltransferase activity"/>
    <property type="evidence" value="ECO:0007669"/>
    <property type="project" value="InterPro"/>
</dbReference>
<dbReference type="GO" id="GO:0046872">
    <property type="term" value="F:metal ion binding"/>
    <property type="evidence" value="ECO:0007669"/>
    <property type="project" value="UniProtKB-KW"/>
</dbReference>
<dbReference type="PANTHER" id="PTHR43306:SF1">
    <property type="entry name" value="7,8-DIHYDRO-6-HYDROXYMETHYLPTERIN DIMETHYLTRANSFERASE"/>
    <property type="match status" value="1"/>
</dbReference>
<comment type="caution">
    <text evidence="6">The sequence shown here is derived from an EMBL/GenBank/DDBJ whole genome shotgun (WGS) entry which is preliminary data.</text>
</comment>
<dbReference type="NCBIfam" id="NF045702">
    <property type="entry name" value="rSAM_GDGT_ether"/>
    <property type="match status" value="1"/>
</dbReference>
<keyword evidence="2" id="KW-0479">Metal-binding</keyword>
<dbReference type="GO" id="GO:0051539">
    <property type="term" value="F:4 iron, 4 sulfur cluster binding"/>
    <property type="evidence" value="ECO:0007669"/>
    <property type="project" value="InterPro"/>
</dbReference>
<dbReference type="SFLD" id="SFLDG01100">
    <property type="entry name" value="methyltransferase_(Class_D)"/>
    <property type="match status" value="1"/>
</dbReference>
<dbReference type="InterPro" id="IPR034471">
    <property type="entry name" value="GDGT/MA_synthase"/>
</dbReference>
<name>T0ZZE4_9ZZZZ</name>
<dbReference type="InterPro" id="IPR013785">
    <property type="entry name" value="Aldolase_TIM"/>
</dbReference>
<keyword evidence="1" id="KW-0949">S-adenosyl-L-methionine</keyword>
<dbReference type="SUPFAM" id="SSF102114">
    <property type="entry name" value="Radical SAM enzymes"/>
    <property type="match status" value="1"/>
</dbReference>
<dbReference type="PANTHER" id="PTHR43306">
    <property type="entry name" value="7,8-DIHYDRO-6-HYDROXYMETHYLPTERIN DIMETHYLTRANSFERASE"/>
    <property type="match status" value="1"/>
</dbReference>
<dbReference type="SFLD" id="SFLDS00029">
    <property type="entry name" value="Radical_SAM"/>
    <property type="match status" value="1"/>
</dbReference>
<evidence type="ECO:0000313" key="6">
    <source>
        <dbReference type="EMBL" id="EQD50002.1"/>
    </source>
</evidence>
<dbReference type="SFLD" id="SFLDG01067">
    <property type="entry name" value="SPASM/twitch_domain_containing"/>
    <property type="match status" value="1"/>
</dbReference>
<dbReference type="InterPro" id="IPR007197">
    <property type="entry name" value="rSAM"/>
</dbReference>
<reference evidence="6" key="2">
    <citation type="journal article" date="2014" name="ISME J.">
        <title>Microbial stratification in low pH oxic and suboxic macroscopic growths along an acid mine drainage.</title>
        <authorList>
            <person name="Mendez-Garcia C."/>
            <person name="Mesa V."/>
            <person name="Sprenger R.R."/>
            <person name="Richter M."/>
            <person name="Diez M.S."/>
            <person name="Solano J."/>
            <person name="Bargiela R."/>
            <person name="Golyshina O.V."/>
            <person name="Manteca A."/>
            <person name="Ramos J.L."/>
            <person name="Gallego J.R."/>
            <person name="Llorente I."/>
            <person name="Martins Dos Santos V.A."/>
            <person name="Jensen O.N."/>
            <person name="Pelaez A.I."/>
            <person name="Sanchez J."/>
            <person name="Ferrer M."/>
        </authorList>
    </citation>
    <scope>NUCLEOTIDE SEQUENCE</scope>
</reference>
<dbReference type="InterPro" id="IPR034474">
    <property type="entry name" value="Methyltransferase_Class_D"/>
</dbReference>
<organism evidence="6">
    <name type="scientific">mine drainage metagenome</name>
    <dbReference type="NCBI Taxonomy" id="410659"/>
    <lineage>
        <taxon>unclassified sequences</taxon>
        <taxon>metagenomes</taxon>
        <taxon>ecological metagenomes</taxon>
    </lineage>
</organism>
<keyword evidence="4" id="KW-0411">Iron-sulfur</keyword>
<proteinExistence type="predicted"/>
<dbReference type="InterPro" id="IPR058240">
    <property type="entry name" value="rSAM_sf"/>
</dbReference>
<dbReference type="Gene3D" id="3.20.20.70">
    <property type="entry name" value="Aldolase class I"/>
    <property type="match status" value="1"/>
</dbReference>
<evidence type="ECO:0000256" key="3">
    <source>
        <dbReference type="ARBA" id="ARBA00023004"/>
    </source>
</evidence>
<feature type="domain" description="Radical SAM core" evidence="5">
    <location>
        <begin position="140"/>
        <end position="362"/>
    </location>
</feature>
<dbReference type="EMBL" id="AUZZ01005337">
    <property type="protein sequence ID" value="EQD50002.1"/>
    <property type="molecule type" value="Genomic_DNA"/>
</dbReference>
<sequence length="611" mass="69774">MNGDNVETINNAAVAHTNITSNSGQVQSQMVVGKEDHLAVYHRTMEEIEKMPVIEETMTVCPECKLIIKGTIYKDGDNVMIRKYCPEHKWTIEKYWEDYDMYMKMRRYNYFGRGFDNPNVITPTKGANCPFDCAMCERHKSHTGLANVVVTNRCHLSCWYCFFYAKEGEAIYEPSLDELDKLFQNLRGQKPIPANALQITGGEPTLHPRIVEIVEKAKERGFDQIQLNTTGINIGNNPELAVKLRHAGVSTLYMSYDGVSPRANPKNHWEIPSTLDACRKSGISVVLVPTVIRTINDHELGAMINFALNNIDIVRAVNFQPVSLVGRMPTRMREKQRISIPGAIKLIEEQTNGAIMKDDWASVPYIGGISKFIEALSGEYKYDLSIHFACGAGTYLFLDTDNKIIPISRFLDLEGMMEHIQNTVNEMDGKSKVEKRIMAMKSLVGFRKFIDKKYQPKSVNFSKLLISVLMKHDFASVGQFQMKSVFLGMMHFQDEYTYDIHRVEKCDIHYAQPDGEVLPFCTFNVFPEIYRDKIQRQYSIPATEWEKNHHNWNYSSDKYVRDVKKLSSTEAYKRTYGRMIDYFALPVNGGKHVANFANEKVAEAITEAAIA</sequence>
<evidence type="ECO:0000256" key="2">
    <source>
        <dbReference type="ARBA" id="ARBA00022723"/>
    </source>
</evidence>
<reference evidence="6" key="1">
    <citation type="submission" date="2013-08" db="EMBL/GenBank/DDBJ databases">
        <authorList>
            <person name="Mendez C."/>
            <person name="Richter M."/>
            <person name="Ferrer M."/>
            <person name="Sanchez J."/>
        </authorList>
    </citation>
    <scope>NUCLEOTIDE SEQUENCE</scope>
</reference>
<gene>
    <name evidence="6" type="ORF">B2A_07455</name>
</gene>
<dbReference type="CDD" id="cd01335">
    <property type="entry name" value="Radical_SAM"/>
    <property type="match status" value="1"/>
</dbReference>
<dbReference type="SFLD" id="SFLDF00385">
    <property type="entry name" value="7_8-dihydro-6-hydroxymethylpte"/>
    <property type="match status" value="1"/>
</dbReference>
<evidence type="ECO:0000259" key="5">
    <source>
        <dbReference type="PROSITE" id="PS51918"/>
    </source>
</evidence>
<dbReference type="Pfam" id="PF23545">
    <property type="entry name" value="Zn_ribbon_HMPTM"/>
    <property type="match status" value="1"/>
</dbReference>
<dbReference type="Pfam" id="PF04055">
    <property type="entry name" value="Radical_SAM"/>
    <property type="match status" value="1"/>
</dbReference>
<dbReference type="PROSITE" id="PS51918">
    <property type="entry name" value="RADICAL_SAM"/>
    <property type="match status" value="1"/>
</dbReference>
<keyword evidence="3" id="KW-0408">Iron</keyword>
<dbReference type="InterPro" id="IPR056488">
    <property type="entry name" value="Zn_ribbon_HMPTM"/>
</dbReference>
<accession>T0ZZE4</accession>
<evidence type="ECO:0000256" key="4">
    <source>
        <dbReference type="ARBA" id="ARBA00023014"/>
    </source>
</evidence>